<name>A0ABV7FRK8_9ALTE</name>
<reference evidence="7" key="1">
    <citation type="journal article" date="2019" name="Int. J. Syst. Evol. Microbiol.">
        <title>The Global Catalogue of Microorganisms (GCM) 10K type strain sequencing project: providing services to taxonomists for standard genome sequencing and annotation.</title>
        <authorList>
            <consortium name="The Broad Institute Genomics Platform"/>
            <consortium name="The Broad Institute Genome Sequencing Center for Infectious Disease"/>
            <person name="Wu L."/>
            <person name="Ma J."/>
        </authorList>
    </citation>
    <scope>NUCLEOTIDE SEQUENCE [LARGE SCALE GENOMIC DNA]</scope>
    <source>
        <strain evidence="7">KCTC 52473</strain>
    </source>
</reference>
<dbReference type="Proteomes" id="UP001595478">
    <property type="component" value="Unassembled WGS sequence"/>
</dbReference>
<dbReference type="InterPro" id="IPR036869">
    <property type="entry name" value="J_dom_sf"/>
</dbReference>
<comment type="function">
    <text evidence="3 4">Co-chaperone involved in the maturation of iron-sulfur cluster-containing proteins. Seems to help targeting proteins to be folded toward HscA.</text>
</comment>
<dbReference type="InterPro" id="IPR001623">
    <property type="entry name" value="DnaJ_domain"/>
</dbReference>
<comment type="subunit">
    <text evidence="4">Interacts with HscA and stimulates its ATPase activity.</text>
</comment>
<dbReference type="InterPro" id="IPR036386">
    <property type="entry name" value="HscB_C_sf"/>
</dbReference>
<dbReference type="CDD" id="cd06257">
    <property type="entry name" value="DnaJ"/>
    <property type="match status" value="1"/>
</dbReference>
<dbReference type="Gene3D" id="1.10.287.110">
    <property type="entry name" value="DnaJ domain"/>
    <property type="match status" value="1"/>
</dbReference>
<evidence type="ECO:0000259" key="5">
    <source>
        <dbReference type="PROSITE" id="PS50076"/>
    </source>
</evidence>
<dbReference type="PANTHER" id="PTHR14021">
    <property type="entry name" value="IRON-SULFUR CLUSTER CO-CHAPERONE PROTEIN HSCB"/>
    <property type="match status" value="1"/>
</dbReference>
<dbReference type="Pfam" id="PF07743">
    <property type="entry name" value="HSCB_C"/>
    <property type="match status" value="1"/>
</dbReference>
<feature type="domain" description="J" evidence="5">
    <location>
        <begin position="3"/>
        <end position="67"/>
    </location>
</feature>
<evidence type="ECO:0000256" key="2">
    <source>
        <dbReference type="ARBA" id="ARBA00023186"/>
    </source>
</evidence>
<organism evidence="6 7">
    <name type="scientific">Agaribacter flavus</name>
    <dbReference type="NCBI Taxonomy" id="1902781"/>
    <lineage>
        <taxon>Bacteria</taxon>
        <taxon>Pseudomonadati</taxon>
        <taxon>Pseudomonadota</taxon>
        <taxon>Gammaproteobacteria</taxon>
        <taxon>Alteromonadales</taxon>
        <taxon>Alteromonadaceae</taxon>
        <taxon>Agaribacter</taxon>
    </lineage>
</organism>
<dbReference type="SUPFAM" id="SSF46565">
    <property type="entry name" value="Chaperone J-domain"/>
    <property type="match status" value="1"/>
</dbReference>
<dbReference type="NCBIfam" id="TIGR00714">
    <property type="entry name" value="hscB"/>
    <property type="match status" value="1"/>
</dbReference>
<dbReference type="SUPFAM" id="SSF47144">
    <property type="entry name" value="HSC20 (HSCB), C-terminal oligomerisation domain"/>
    <property type="match status" value="1"/>
</dbReference>
<dbReference type="Pfam" id="PF00226">
    <property type="entry name" value="DnaJ"/>
    <property type="match status" value="1"/>
</dbReference>
<keyword evidence="7" id="KW-1185">Reference proteome</keyword>
<dbReference type="Gene3D" id="1.20.1280.20">
    <property type="entry name" value="HscB, C-terminal domain"/>
    <property type="match status" value="1"/>
</dbReference>
<dbReference type="PANTHER" id="PTHR14021:SF15">
    <property type="entry name" value="IRON-SULFUR CLUSTER CO-CHAPERONE PROTEIN HSCB"/>
    <property type="match status" value="1"/>
</dbReference>
<sequence length="171" mass="19498">MTNYFTLFNIPVDFNVDLVALKSKYQTLQKLTHPDRFVNASDQEKRLYMQKNAQINDAYHVLTSPVKRGEHILQVRGFSLVDENATLGDNSFLMQQMLLREQLQDAHDAESFSNFELELTQITADLCEQVETALAESNDNGNKKAADALTKLKFLIKLSSEADARREQILT</sequence>
<gene>
    <name evidence="4 6" type="primary">hscB</name>
    <name evidence="6" type="ORF">ACFOHL_05860</name>
</gene>
<comment type="caution">
    <text evidence="6">The sequence shown here is derived from an EMBL/GenBank/DDBJ whole genome shotgun (WGS) entry which is preliminary data.</text>
</comment>
<protein>
    <recommendedName>
        <fullName evidence="4">Co-chaperone protein HscB homolog</fullName>
    </recommendedName>
</protein>
<keyword evidence="2 4" id="KW-0143">Chaperone</keyword>
<dbReference type="SMART" id="SM00271">
    <property type="entry name" value="DnaJ"/>
    <property type="match status" value="1"/>
</dbReference>
<dbReference type="HAMAP" id="MF_00682">
    <property type="entry name" value="HscB"/>
    <property type="match status" value="1"/>
</dbReference>
<dbReference type="InterPro" id="IPR009073">
    <property type="entry name" value="HscB_oligo_C"/>
</dbReference>
<evidence type="ECO:0000313" key="7">
    <source>
        <dbReference type="Proteomes" id="UP001595478"/>
    </source>
</evidence>
<dbReference type="PROSITE" id="PS50076">
    <property type="entry name" value="DNAJ_2"/>
    <property type="match status" value="1"/>
</dbReference>
<proteinExistence type="inferred from homology"/>
<dbReference type="InterPro" id="IPR004640">
    <property type="entry name" value="HscB"/>
</dbReference>
<evidence type="ECO:0000256" key="3">
    <source>
        <dbReference type="ARBA" id="ARBA00025596"/>
    </source>
</evidence>
<evidence type="ECO:0000256" key="1">
    <source>
        <dbReference type="ARBA" id="ARBA00010476"/>
    </source>
</evidence>
<comment type="similarity">
    <text evidence="1 4">Belongs to the HscB family.</text>
</comment>
<evidence type="ECO:0000313" key="6">
    <source>
        <dbReference type="EMBL" id="MFC3121137.1"/>
    </source>
</evidence>
<dbReference type="RefSeq" id="WP_376919276.1">
    <property type="nucleotide sequence ID" value="NZ_JBHRSW010000007.1"/>
</dbReference>
<evidence type="ECO:0000256" key="4">
    <source>
        <dbReference type="HAMAP-Rule" id="MF_00682"/>
    </source>
</evidence>
<dbReference type="EMBL" id="JBHRSW010000007">
    <property type="protein sequence ID" value="MFC3121137.1"/>
    <property type="molecule type" value="Genomic_DNA"/>
</dbReference>
<accession>A0ABV7FRK8</accession>